<feature type="region of interest" description="Disordered" evidence="1">
    <location>
        <begin position="127"/>
        <end position="163"/>
    </location>
</feature>
<keyword evidence="4" id="KW-1185">Reference proteome</keyword>
<feature type="compositionally biased region" description="Low complexity" evidence="1">
    <location>
        <begin position="139"/>
        <end position="163"/>
    </location>
</feature>
<dbReference type="AlphaFoldDB" id="A0A064CEV8"/>
<evidence type="ECO:0008006" key="5">
    <source>
        <dbReference type="Google" id="ProtNLM"/>
    </source>
</evidence>
<feature type="chain" id="PRO_5001623362" description="Dopamine receptor D4" evidence="2">
    <location>
        <begin position="38"/>
        <end position="163"/>
    </location>
</feature>
<evidence type="ECO:0000313" key="4">
    <source>
        <dbReference type="Proteomes" id="UP000022835"/>
    </source>
</evidence>
<reference evidence="3" key="1">
    <citation type="submission" date="2014-05" db="EMBL/GenBank/DDBJ databases">
        <title>Genome sequence of Mycobacterium aromaticivorans strain JS19b1T (= DSM 45407T).</title>
        <authorList>
            <person name="Kwak Y."/>
            <person name="Park G.-S."/>
            <person name="Li Q.X."/>
            <person name="Lee S.-E."/>
            <person name="Shin J.-H."/>
        </authorList>
    </citation>
    <scope>NUCLEOTIDE SEQUENCE [LARGE SCALE GENOMIC DNA]</scope>
    <source>
        <strain evidence="3">JS19b1</strain>
    </source>
</reference>
<dbReference type="STRING" id="1440774.Y900_004535"/>
<sequence length="163" mass="15922">MTVKRMTNAHLWVRSACLGIGALGVSAAILSAPMAGADPAAPADPVVPTTAAADTSAPPADESVPAPAAAPAPVQHLSSPDNPPPGTTTTGTDTAPQGRLSYLRDLLHAMRTQEVSGSDALLLLTQRPLDANAAPPPGMSSTPSGPVGTSAAPPAADAGAPAS</sequence>
<protein>
    <recommendedName>
        <fullName evidence="5">Dopamine receptor D4</fullName>
    </recommendedName>
</protein>
<comment type="caution">
    <text evidence="3">The sequence shown here is derived from an EMBL/GenBank/DDBJ whole genome shotgun (WGS) entry which is preliminary data.</text>
</comment>
<keyword evidence="2" id="KW-0732">Signal</keyword>
<feature type="signal peptide" evidence="2">
    <location>
        <begin position="1"/>
        <end position="37"/>
    </location>
</feature>
<evidence type="ECO:0000256" key="1">
    <source>
        <dbReference type="SAM" id="MobiDB-lite"/>
    </source>
</evidence>
<feature type="region of interest" description="Disordered" evidence="1">
    <location>
        <begin position="35"/>
        <end position="100"/>
    </location>
</feature>
<gene>
    <name evidence="3" type="ORF">Y900_004535</name>
</gene>
<accession>A0A064CEV8</accession>
<feature type="compositionally biased region" description="Low complexity" evidence="1">
    <location>
        <begin position="35"/>
        <end position="73"/>
    </location>
</feature>
<dbReference type="eggNOG" id="ENOG5031UEU">
    <property type="taxonomic scope" value="Bacteria"/>
</dbReference>
<dbReference type="Proteomes" id="UP000022835">
    <property type="component" value="Unassembled WGS sequence"/>
</dbReference>
<dbReference type="EMBL" id="JALN02000001">
    <property type="protein sequence ID" value="KDE98226.1"/>
    <property type="molecule type" value="Genomic_DNA"/>
</dbReference>
<evidence type="ECO:0000313" key="3">
    <source>
        <dbReference type="EMBL" id="KDE98226.1"/>
    </source>
</evidence>
<organism evidence="3 4">
    <name type="scientific">Mycolicibacterium aromaticivorans JS19b1 = JCM 16368</name>
    <dbReference type="NCBI Taxonomy" id="1440774"/>
    <lineage>
        <taxon>Bacteria</taxon>
        <taxon>Bacillati</taxon>
        <taxon>Actinomycetota</taxon>
        <taxon>Actinomycetes</taxon>
        <taxon>Mycobacteriales</taxon>
        <taxon>Mycobacteriaceae</taxon>
        <taxon>Mycolicibacterium</taxon>
    </lineage>
</organism>
<proteinExistence type="predicted"/>
<name>A0A064CEV8_9MYCO</name>
<evidence type="ECO:0000256" key="2">
    <source>
        <dbReference type="SAM" id="SignalP"/>
    </source>
</evidence>